<evidence type="ECO:0000313" key="3">
    <source>
        <dbReference type="EMBL" id="VFJ99508.1"/>
    </source>
</evidence>
<dbReference type="EMBL" id="CAADFI010000032">
    <property type="protein sequence ID" value="VFJ92699.1"/>
    <property type="molecule type" value="Genomic_DNA"/>
</dbReference>
<evidence type="ECO:0000313" key="1">
    <source>
        <dbReference type="EMBL" id="VFJ91633.1"/>
    </source>
</evidence>
<evidence type="ECO:0000313" key="2">
    <source>
        <dbReference type="EMBL" id="VFJ92699.1"/>
    </source>
</evidence>
<proteinExistence type="predicted"/>
<dbReference type="AlphaFoldDB" id="A0A450UGH6"/>
<protein>
    <submittedName>
        <fullName evidence="1">YgiT-type zinc finger domain-containing protein</fullName>
    </submittedName>
</protein>
<dbReference type="InterPro" id="IPR022453">
    <property type="entry name" value="Znf_MqsA-type"/>
</dbReference>
<sequence length="85" mass="9174">MTGSDTPCPLCHGGQTQPDTTPFTLDLGFGVVVVRGVPAQVCDLRGADWIEENVTGKLAAIVEQARGEKPEVKVANWRDEVGFEY</sequence>
<organism evidence="1">
    <name type="scientific">Candidatus Kentrum eta</name>
    <dbReference type="NCBI Taxonomy" id="2126337"/>
    <lineage>
        <taxon>Bacteria</taxon>
        <taxon>Pseudomonadati</taxon>
        <taxon>Pseudomonadota</taxon>
        <taxon>Gammaproteobacteria</taxon>
        <taxon>Candidatus Kentrum</taxon>
    </lineage>
</organism>
<dbReference type="NCBIfam" id="TIGR03831">
    <property type="entry name" value="YgiT_finger"/>
    <property type="match status" value="1"/>
</dbReference>
<dbReference type="EMBL" id="CAADFJ010000032">
    <property type="protein sequence ID" value="VFJ99508.1"/>
    <property type="molecule type" value="Genomic_DNA"/>
</dbReference>
<reference evidence="1" key="1">
    <citation type="submission" date="2019-02" db="EMBL/GenBank/DDBJ databases">
        <authorList>
            <person name="Gruber-Vodicka R. H."/>
            <person name="Seah K. B. B."/>
        </authorList>
    </citation>
    <scope>NUCLEOTIDE SEQUENCE</scope>
    <source>
        <strain evidence="3">BECK_SA2B12</strain>
        <strain evidence="1">BECK_SA2B15</strain>
        <strain evidence="2">BECK_SA2B20</strain>
    </source>
</reference>
<accession>A0A450UGH6</accession>
<gene>
    <name evidence="1" type="ORF">BECKH772A_GA0070896_1003318</name>
    <name evidence="2" type="ORF">BECKH772B_GA0070898_1003218</name>
    <name evidence="3" type="ORF">BECKH772C_GA0070978_1003218</name>
</gene>
<dbReference type="EMBL" id="CAADFG010000033">
    <property type="protein sequence ID" value="VFJ91633.1"/>
    <property type="molecule type" value="Genomic_DNA"/>
</dbReference>
<dbReference type="Gene3D" id="3.10.20.860">
    <property type="match status" value="1"/>
</dbReference>
<name>A0A450UGH6_9GAMM</name>